<dbReference type="AlphaFoldDB" id="A0A0G4FX93"/>
<dbReference type="PANTHER" id="PTHR34044">
    <property type="entry name" value="NUCLEAR PROTEIN"/>
    <property type="match status" value="1"/>
</dbReference>
<organism evidence="1 2">
    <name type="scientific">Vitrella brassicaformis (strain CCMP3155)</name>
    <dbReference type="NCBI Taxonomy" id="1169540"/>
    <lineage>
        <taxon>Eukaryota</taxon>
        <taxon>Sar</taxon>
        <taxon>Alveolata</taxon>
        <taxon>Colpodellida</taxon>
        <taxon>Vitrellaceae</taxon>
        <taxon>Vitrella</taxon>
    </lineage>
</organism>
<dbReference type="STRING" id="1169540.A0A0G4FX93"/>
<dbReference type="EMBL" id="CDMY01000513">
    <property type="protein sequence ID" value="CEM19467.1"/>
    <property type="molecule type" value="Genomic_DNA"/>
</dbReference>
<evidence type="ECO:0000313" key="2">
    <source>
        <dbReference type="Proteomes" id="UP000041254"/>
    </source>
</evidence>
<proteinExistence type="predicted"/>
<evidence type="ECO:0000313" key="1">
    <source>
        <dbReference type="EMBL" id="CEM19467.1"/>
    </source>
</evidence>
<keyword evidence="2" id="KW-1185">Reference proteome</keyword>
<sequence length="265" mass="29384">MVQRRDVIVGRGRIGSLLYELGGRSGVLVGRDDPIPADVEGPIYVCTRNDALASIIDKTPASRREDLVFLQNGMLEPFLQSYALQDNTMGLIYFAVAKLGEPPIDGKTDVNPEGLTAVNGKWANDFAALLRNGQLSCKVLEKAVFRASMYEKLIWIAAFMLVGTKYGVTVGEVEQSHRQEVTELIGELKRASEGLGITFQDGMVERLCSYTRSVSHFPTAVKEFEWRNGFFWDLSKQAMDGGRADPCPIHTRLLQQVGAVPQMQR</sequence>
<evidence type="ECO:0008006" key="3">
    <source>
        <dbReference type="Google" id="ProtNLM"/>
    </source>
</evidence>
<dbReference type="PhylomeDB" id="A0A0G4FX93"/>
<dbReference type="OMA" id="YSRAVSH"/>
<dbReference type="PANTHER" id="PTHR34044:SF1">
    <property type="entry name" value="NUCLEAR PROTEIN"/>
    <property type="match status" value="1"/>
</dbReference>
<dbReference type="OrthoDB" id="38730at2759"/>
<protein>
    <recommendedName>
        <fullName evidence="3">Ketopantoate reductase C-terminal domain-containing protein</fullName>
    </recommendedName>
</protein>
<accession>A0A0G4FX93</accession>
<name>A0A0G4FX93_VITBC</name>
<dbReference type="VEuPathDB" id="CryptoDB:Vbra_16402"/>
<reference evidence="1 2" key="1">
    <citation type="submission" date="2014-11" db="EMBL/GenBank/DDBJ databases">
        <authorList>
            <person name="Zhu J."/>
            <person name="Qi W."/>
            <person name="Song R."/>
        </authorList>
    </citation>
    <scope>NUCLEOTIDE SEQUENCE [LARGE SCALE GENOMIC DNA]</scope>
</reference>
<dbReference type="InParanoid" id="A0A0G4FX93"/>
<gene>
    <name evidence="1" type="ORF">Vbra_16402</name>
</gene>
<dbReference type="Proteomes" id="UP000041254">
    <property type="component" value="Unassembled WGS sequence"/>
</dbReference>